<evidence type="ECO:0000256" key="13">
    <source>
        <dbReference type="ARBA" id="ARBA00023136"/>
    </source>
</evidence>
<keyword evidence="4" id="KW-0268">Exocytosis</keyword>
<evidence type="ECO:0000256" key="6">
    <source>
        <dbReference type="ARBA" id="ARBA00022491"/>
    </source>
</evidence>
<keyword evidence="11" id="KW-0832">Ubl conjugation</keyword>
<keyword evidence="12" id="KW-0007">Acetylation</keyword>
<feature type="compositionally biased region" description="Polar residues" evidence="16">
    <location>
        <begin position="247"/>
        <end position="260"/>
    </location>
</feature>
<dbReference type="Gene3D" id="1.10.720.30">
    <property type="entry name" value="SAP domain"/>
    <property type="match status" value="1"/>
</dbReference>
<evidence type="ECO:0000256" key="11">
    <source>
        <dbReference type="ARBA" id="ARBA00022843"/>
    </source>
</evidence>
<organism evidence="19 20">
    <name type="scientific">Ridgeia piscesae</name>
    <name type="common">Tubeworm</name>
    <dbReference type="NCBI Taxonomy" id="27915"/>
    <lineage>
        <taxon>Eukaryota</taxon>
        <taxon>Metazoa</taxon>
        <taxon>Spiralia</taxon>
        <taxon>Lophotrochozoa</taxon>
        <taxon>Annelida</taxon>
        <taxon>Polychaeta</taxon>
        <taxon>Sedentaria</taxon>
        <taxon>Canalipalpata</taxon>
        <taxon>Sabellida</taxon>
        <taxon>Siboglinidae</taxon>
        <taxon>Ridgeia</taxon>
    </lineage>
</organism>
<comment type="subcellular location">
    <subcellularLocation>
        <location evidence="2">Cytoplasm</location>
    </subcellularLocation>
    <subcellularLocation>
        <location evidence="1">Endomembrane system</location>
    </subcellularLocation>
</comment>
<evidence type="ECO:0000256" key="10">
    <source>
        <dbReference type="ARBA" id="ARBA00022737"/>
    </source>
</evidence>
<feature type="compositionally biased region" description="Polar residues" evidence="16">
    <location>
        <begin position="761"/>
        <end position="774"/>
    </location>
</feature>
<keyword evidence="20" id="KW-1185">Reference proteome</keyword>
<dbReference type="SUPFAM" id="SSF50978">
    <property type="entry name" value="WD40 repeat-like"/>
    <property type="match status" value="2"/>
</dbReference>
<protein>
    <submittedName>
        <fullName evidence="19">Uncharacterized protein</fullName>
    </submittedName>
</protein>
<dbReference type="Gene3D" id="3.30.70.330">
    <property type="match status" value="1"/>
</dbReference>
<feature type="region of interest" description="Disordered" evidence="16">
    <location>
        <begin position="1572"/>
        <end position="1630"/>
    </location>
</feature>
<feature type="region of interest" description="Disordered" evidence="16">
    <location>
        <begin position="2197"/>
        <end position="2217"/>
    </location>
</feature>
<dbReference type="InterPro" id="IPR019775">
    <property type="entry name" value="WD40_repeat_CS"/>
</dbReference>
<dbReference type="GO" id="GO:0008593">
    <property type="term" value="P:regulation of Notch signaling pathway"/>
    <property type="evidence" value="ECO:0007669"/>
    <property type="project" value="TreeGrafter"/>
</dbReference>
<dbReference type="InterPro" id="IPR036361">
    <property type="entry name" value="SAP_dom_sf"/>
</dbReference>
<feature type="compositionally biased region" description="Polar residues" evidence="16">
    <location>
        <begin position="1572"/>
        <end position="1583"/>
    </location>
</feature>
<dbReference type="GO" id="GO:0012505">
    <property type="term" value="C:endomembrane system"/>
    <property type="evidence" value="ECO:0007669"/>
    <property type="project" value="UniProtKB-SubCell"/>
</dbReference>
<feature type="compositionally biased region" description="Polar residues" evidence="16">
    <location>
        <begin position="2197"/>
        <end position="2209"/>
    </location>
</feature>
<dbReference type="InterPro" id="IPR000504">
    <property type="entry name" value="RRM_dom"/>
</dbReference>
<dbReference type="GO" id="GO:0003723">
    <property type="term" value="F:RNA binding"/>
    <property type="evidence" value="ECO:0007669"/>
    <property type="project" value="UniProtKB-UniRule"/>
</dbReference>
<evidence type="ECO:0000259" key="17">
    <source>
        <dbReference type="PROSITE" id="PS50102"/>
    </source>
</evidence>
<evidence type="ECO:0000256" key="5">
    <source>
        <dbReference type="ARBA" id="ARBA00022490"/>
    </source>
</evidence>
<evidence type="ECO:0000256" key="14">
    <source>
        <dbReference type="PROSITE-ProRule" id="PRU00176"/>
    </source>
</evidence>
<feature type="region of interest" description="Disordered" evidence="16">
    <location>
        <begin position="135"/>
        <end position="221"/>
    </location>
</feature>
<feature type="region of interest" description="Disordered" evidence="16">
    <location>
        <begin position="428"/>
        <end position="553"/>
    </location>
</feature>
<dbReference type="Pfam" id="PF08366">
    <property type="entry name" value="LLGL"/>
    <property type="match status" value="1"/>
</dbReference>
<dbReference type="PROSITE" id="PS50102">
    <property type="entry name" value="RRM"/>
    <property type="match status" value="1"/>
</dbReference>
<feature type="compositionally biased region" description="Basic and acidic residues" evidence="16">
    <location>
        <begin position="438"/>
        <end position="448"/>
    </location>
</feature>
<dbReference type="GO" id="GO:0030866">
    <property type="term" value="P:cortical actin cytoskeleton organization"/>
    <property type="evidence" value="ECO:0007669"/>
    <property type="project" value="TreeGrafter"/>
</dbReference>
<dbReference type="InterPro" id="IPR000664">
    <property type="entry name" value="Lethal2_giant"/>
</dbReference>
<feature type="region of interest" description="Disordered" evidence="16">
    <location>
        <begin position="242"/>
        <end position="349"/>
    </location>
</feature>
<feature type="compositionally biased region" description="Low complexity" evidence="16">
    <location>
        <begin position="658"/>
        <end position="669"/>
    </location>
</feature>
<feature type="domain" description="RRM" evidence="17">
    <location>
        <begin position="353"/>
        <end position="431"/>
    </location>
</feature>
<evidence type="ECO:0000256" key="15">
    <source>
        <dbReference type="PROSITE-ProRule" id="PRU00221"/>
    </source>
</evidence>
<dbReference type="SMART" id="SM00320">
    <property type="entry name" value="WD40"/>
    <property type="match status" value="8"/>
</dbReference>
<keyword evidence="7" id="KW-1017">Isopeptide bond</keyword>
<feature type="compositionally biased region" description="Basic and acidic residues" evidence="16">
    <location>
        <begin position="776"/>
        <end position="791"/>
    </location>
</feature>
<dbReference type="GO" id="GO:0006887">
    <property type="term" value="P:exocytosis"/>
    <property type="evidence" value="ECO:0007669"/>
    <property type="project" value="UniProtKB-KW"/>
</dbReference>
<evidence type="ECO:0000313" key="20">
    <source>
        <dbReference type="Proteomes" id="UP001209878"/>
    </source>
</evidence>
<dbReference type="GO" id="GO:0005886">
    <property type="term" value="C:plasma membrane"/>
    <property type="evidence" value="ECO:0007669"/>
    <property type="project" value="TreeGrafter"/>
</dbReference>
<dbReference type="SMART" id="SM00513">
    <property type="entry name" value="SAP"/>
    <property type="match status" value="1"/>
</dbReference>
<proteinExistence type="inferred from homology"/>
<evidence type="ECO:0000256" key="8">
    <source>
        <dbReference type="ARBA" id="ARBA00022553"/>
    </source>
</evidence>
<keyword evidence="6" id="KW-0678">Repressor</keyword>
<dbReference type="Proteomes" id="UP001209878">
    <property type="component" value="Unassembled WGS sequence"/>
</dbReference>
<comment type="caution">
    <text evidence="19">The sequence shown here is derived from an EMBL/GenBank/DDBJ whole genome shotgun (WGS) entry which is preliminary data.</text>
</comment>
<feature type="compositionally biased region" description="Low complexity" evidence="16">
    <location>
        <begin position="264"/>
        <end position="290"/>
    </location>
</feature>
<feature type="compositionally biased region" description="Basic and acidic residues" evidence="16">
    <location>
        <begin position="506"/>
        <end position="553"/>
    </location>
</feature>
<dbReference type="InterPro" id="IPR036322">
    <property type="entry name" value="WD40_repeat_dom_sf"/>
</dbReference>
<keyword evidence="9 15" id="KW-0853">WD repeat</keyword>
<feature type="compositionally biased region" description="Basic and acidic residues" evidence="16">
    <location>
        <begin position="585"/>
        <end position="647"/>
    </location>
</feature>
<dbReference type="SUPFAM" id="SSF54928">
    <property type="entry name" value="RNA-binding domain, RBD"/>
    <property type="match status" value="1"/>
</dbReference>
<dbReference type="InterPro" id="IPR012677">
    <property type="entry name" value="Nucleotide-bd_a/b_plait_sf"/>
</dbReference>
<dbReference type="GO" id="GO:0051294">
    <property type="term" value="P:establishment of spindle orientation"/>
    <property type="evidence" value="ECO:0007669"/>
    <property type="project" value="TreeGrafter"/>
</dbReference>
<evidence type="ECO:0000256" key="7">
    <source>
        <dbReference type="ARBA" id="ARBA00022499"/>
    </source>
</evidence>
<evidence type="ECO:0000256" key="9">
    <source>
        <dbReference type="ARBA" id="ARBA00022574"/>
    </source>
</evidence>
<feature type="compositionally biased region" description="Basic and acidic residues" evidence="16">
    <location>
        <begin position="169"/>
        <end position="180"/>
    </location>
</feature>
<keyword evidence="5" id="KW-0963">Cytoplasm</keyword>
<dbReference type="Pfam" id="PF02037">
    <property type="entry name" value="SAP"/>
    <property type="match status" value="1"/>
</dbReference>
<feature type="repeat" description="WD" evidence="15">
    <location>
        <begin position="1383"/>
        <end position="1399"/>
    </location>
</feature>
<feature type="compositionally biased region" description="Polar residues" evidence="16">
    <location>
        <begin position="135"/>
        <end position="152"/>
    </location>
</feature>
<dbReference type="GO" id="GO:0030864">
    <property type="term" value="C:cortical actin cytoskeleton"/>
    <property type="evidence" value="ECO:0007669"/>
    <property type="project" value="TreeGrafter"/>
</dbReference>
<feature type="compositionally biased region" description="Low complexity" evidence="16">
    <location>
        <begin position="464"/>
        <end position="482"/>
    </location>
</feature>
<feature type="region of interest" description="Disordered" evidence="16">
    <location>
        <begin position="1928"/>
        <end position="1964"/>
    </location>
</feature>
<reference evidence="19" key="1">
    <citation type="journal article" date="2023" name="Mol. Biol. Evol.">
        <title>Third-Generation Sequencing Reveals the Adaptive Role of the Epigenome in Three Deep-Sea Polychaetes.</title>
        <authorList>
            <person name="Perez M."/>
            <person name="Aroh O."/>
            <person name="Sun Y."/>
            <person name="Lan Y."/>
            <person name="Juniper S.K."/>
            <person name="Young C.R."/>
            <person name="Angers B."/>
            <person name="Qian P.Y."/>
        </authorList>
    </citation>
    <scope>NUCLEOTIDE SEQUENCE</scope>
    <source>
        <strain evidence="19">R07B-5</strain>
    </source>
</reference>
<feature type="compositionally biased region" description="Basic and acidic residues" evidence="16">
    <location>
        <begin position="294"/>
        <end position="318"/>
    </location>
</feature>
<feature type="region of interest" description="Disordered" evidence="16">
    <location>
        <begin position="585"/>
        <end position="860"/>
    </location>
</feature>
<keyword evidence="13" id="KW-0472">Membrane</keyword>
<evidence type="ECO:0000313" key="19">
    <source>
        <dbReference type="EMBL" id="KAK2192413.1"/>
    </source>
</evidence>
<dbReference type="Gene3D" id="2.130.10.10">
    <property type="entry name" value="YVTN repeat-like/Quinoprotein amine dehydrogenase"/>
    <property type="match status" value="3"/>
</dbReference>
<keyword evidence="14" id="KW-0694">RNA-binding</keyword>
<dbReference type="GO" id="GO:0019905">
    <property type="term" value="F:syntaxin binding"/>
    <property type="evidence" value="ECO:0007669"/>
    <property type="project" value="TreeGrafter"/>
</dbReference>
<feature type="compositionally biased region" description="Acidic residues" evidence="16">
    <location>
        <begin position="73"/>
        <end position="89"/>
    </location>
</feature>
<evidence type="ECO:0000256" key="1">
    <source>
        <dbReference type="ARBA" id="ARBA00004308"/>
    </source>
</evidence>
<evidence type="ECO:0000256" key="3">
    <source>
        <dbReference type="ARBA" id="ARBA00008070"/>
    </source>
</evidence>
<sequence>MSSTPESVGAKKLAALRVVDLKQELEKRGLEKTGVKAALIDRLKKALEEEGKDPEQFEVEVTPSSGRKSPAKEEDEDGDGEVDLIEEIDNLVSGDGVQGDSEDKKSENGVVDLLDLAEEDDVICLTEVQENKLLTDQTESQPTNTITTTKASEASEAKTCANTPAATDSAKEKTDAKVETPQKTQSVKPVPAVVLDPKKEEAGSKATAPSVEKNGVMETTEVADFDMPLIVHVDDSLNELDSDIVKKQSQSGAKDGSSTGVDPGQGATQKGTTTTGSGAAVGASGDSTGTPTRVDAKSKDGKTDKEDAKKAEVGKGDGAKLSQQETKSTPSKDAKPAAKDSKAVHRVSSARGRNLWVSGLSSTTRATDLKSLFSKYGKVAGAKVVTNARSPGSRCYGFVTMSTPDEAFKCIQHLHRTELHGRMISVERAKNDPASQAKKADPSKKADVKPTPTAKKPVEKKEASVAVKKTTSSSSSHGTKTTPSPRAAVSKEADRKPRGSSTGSSTKKDDILSFEKIRTERQRARLREMERRMREEERRKARDLEREREKQREIERCQKEEAVRLAREKERLRLEKMRLEREKIEAERERIRLERERREQERLVREREEQRRIEQLRVEEQRRSSSKRQFDSRGSRDSWSEPAKRPALESSRVNNAAPSSSYPPQQPQQHNRYNSYDQRGTTGSRAAPMADNSNQYDRRVDRYERHEQPASRYTERRDSHESVRRDRDDRRVAETRAPKYDRYDERARGHERHHEPHHSTMRNSPPRHSNNIPSQGHRDRYPDSGFVKDTRGYVGDTRTVTPRDGGSWHTSQPMTDSRSKPHVGGYGAGPGSASAPMDWGAPTRAPQVQPSSGRVTDRWPNPMSSGMDTHMRTPHQHGGAGVVSMNAPMMQAPPTNNTFLQSAANIMMGVGLGGRQQPEMRYDAYKNMSGNLTWSQQEIQTKMAATMLRKFGFKKSEPRESEARLKLQKELFAFTKCVEHGFPHKPSSLAYDPKLRLLAIGTKTGAIRVFGQPGVEFSGQHEEDVSVLQLFFLPDQARLISVCSDNSLHLWEINIKDGSSIIEHVLQFSMEASKLKTISSCCLTANCEQLLMGTEGGNIHLLDTSKFQLSEHVIYQDVVMQNVPDDFKVNPGAVEAIAQHPTDATKFLIGYNRGLIVLWDSKENNAEQTYNATQQLESLAWQRGGTQFMSAHSDGSYTIWSVSDSTKPMEQATTPYGPFPCKAINKISWKTTKTEPFIIFSGGMPRASYGDRHTVSVMQGNAQAHVVFEFTSRVVDFVTLCTSDETENLEKMEYDCPHSVLVLVEEELVALDLETDGWPCYRLPYLCSLHSSAITCAQHVGNIPEQLANKIIDAGETQMPNFSGRDWPIQGGTNLQQWASRDLLLTGHEDGSIRFWDVSGVAVSLLYKLQTMNIFGDGLVEQGAADADEEWPPFRKVGTFDPYSDDPRLAIQKIVLCPFSETLVAAGTAGQVVVFELSREEQEQEVKVASVNVVSDRDNFVWKGHKALPVKNGDLKFPPGFQPMCVVQVQPPAACTALALHPEWQLVAVGTAHGFGVFDYIQRSQISSKCTLNPSDLTGTGESAMSRRKSFKKSLRESFRRLRGRRSSVQGGRRKAGDSPMGQQREPPQHRPKAVLHMHLRAQCAAAAEAPSSAIESPKPVERQVEARSTDDAMASMVRVLTFFDTFLINGQSHTPTLWAGTNAGTVYIYQITMPASDKRDSEAVQCQIAKEIQLKHHAPVISISVIDRNAQPLPAPLEVQHERVKAPDMSGNHQVLLCSEEQFKIFSLPSLKANNKYKLTANEGSRVRRVGYVNFRSRSGKYHVYYERYSENDLVCLTNQGDIEIFTLPQLRRQLKESCIRKENVSGIVSNVFARNGEGYYLSSPSEFVRYSLSARFIPKPMCMVQLKEGMRKPREEPPAVEIAVVEPAAETQASGDADRLNESEKQDESTAEPANDSLAAGDITADSVKIHITEKVEEAVEACATKVEGCVTKTIVTKTTVVSETLDNAVTVTKETVTNTVEQAASAVEGITLGGFTARGENVDDDTKLSGEGTDEGRQRVCGFRTLASAALLFTLHLHLLISFTARLYLQLTESVEPTDLLEELHITEEGDDDNLTVSPEAAMTQATPDVDMAPTEPQLKLDIPKVVIVAPDDSSDVPNDDDADAAVTAVVNHNGQPSVDNDGAAVMDNQTKVDGAAETSTTSNSVCRVGETMS</sequence>
<evidence type="ECO:0000259" key="18">
    <source>
        <dbReference type="PROSITE" id="PS50800"/>
    </source>
</evidence>
<comment type="similarity">
    <text evidence="3">Belongs to the WD repeat L(2)GL family.</text>
</comment>
<dbReference type="CDD" id="cd22249">
    <property type="entry name" value="UDM1_RNF168_RNF169-like"/>
    <property type="match status" value="1"/>
</dbReference>
<dbReference type="InterPro" id="IPR034781">
    <property type="entry name" value="SAFB1_2_RBD"/>
</dbReference>
<dbReference type="InterPro" id="IPR035979">
    <property type="entry name" value="RBD_domain_sf"/>
</dbReference>
<dbReference type="SUPFAM" id="SSF68906">
    <property type="entry name" value="SAP domain"/>
    <property type="match status" value="1"/>
</dbReference>
<dbReference type="GO" id="GO:0032878">
    <property type="term" value="P:regulation of establishment or maintenance of cell polarity"/>
    <property type="evidence" value="ECO:0007669"/>
    <property type="project" value="TreeGrafter"/>
</dbReference>
<dbReference type="CDD" id="cd12679">
    <property type="entry name" value="RRM_SAFB1_SAFB2"/>
    <property type="match status" value="1"/>
</dbReference>
<feature type="domain" description="SAP" evidence="18">
    <location>
        <begin position="13"/>
        <end position="47"/>
    </location>
</feature>
<gene>
    <name evidence="19" type="ORF">NP493_30g06040</name>
</gene>
<evidence type="ECO:0000256" key="16">
    <source>
        <dbReference type="SAM" id="MobiDB-lite"/>
    </source>
</evidence>
<evidence type="ECO:0000256" key="4">
    <source>
        <dbReference type="ARBA" id="ARBA00022483"/>
    </source>
</evidence>
<name>A0AAD9UK19_RIDPI</name>
<feature type="region of interest" description="Disordered" evidence="16">
    <location>
        <begin position="47"/>
        <end position="109"/>
    </location>
</feature>
<feature type="compositionally biased region" description="Basic and acidic residues" evidence="16">
    <location>
        <begin position="1938"/>
        <end position="1950"/>
    </location>
</feature>
<dbReference type="InterPro" id="IPR003034">
    <property type="entry name" value="SAP_dom"/>
</dbReference>
<dbReference type="SMART" id="SM00360">
    <property type="entry name" value="RRM"/>
    <property type="match status" value="1"/>
</dbReference>
<feature type="compositionally biased region" description="Polar residues" evidence="16">
    <location>
        <begin position="670"/>
        <end position="684"/>
    </location>
</feature>
<dbReference type="GO" id="GO:0045159">
    <property type="term" value="F:myosin II binding"/>
    <property type="evidence" value="ECO:0007669"/>
    <property type="project" value="TreeGrafter"/>
</dbReference>
<dbReference type="PANTHER" id="PTHR10241">
    <property type="entry name" value="LETHAL 2 GIANT LARVAE PROTEIN"/>
    <property type="match status" value="1"/>
</dbReference>
<accession>A0AAD9UK19</accession>
<dbReference type="EMBL" id="JAODUO010000031">
    <property type="protein sequence ID" value="KAK2192413.1"/>
    <property type="molecule type" value="Genomic_DNA"/>
</dbReference>
<dbReference type="GO" id="GO:0005096">
    <property type="term" value="F:GTPase activator activity"/>
    <property type="evidence" value="ECO:0007669"/>
    <property type="project" value="TreeGrafter"/>
</dbReference>
<feature type="compositionally biased region" description="Basic and acidic residues" evidence="16">
    <location>
        <begin position="696"/>
        <end position="758"/>
    </location>
</feature>
<evidence type="ECO:0000256" key="2">
    <source>
        <dbReference type="ARBA" id="ARBA00004496"/>
    </source>
</evidence>
<dbReference type="InterPro" id="IPR015943">
    <property type="entry name" value="WD40/YVTN_repeat-like_dom_sf"/>
</dbReference>
<dbReference type="InterPro" id="IPR013905">
    <property type="entry name" value="Lgl_C_dom"/>
</dbReference>
<feature type="compositionally biased region" description="Basic and acidic residues" evidence="16">
    <location>
        <begin position="330"/>
        <end position="343"/>
    </location>
</feature>
<dbReference type="GO" id="GO:0006893">
    <property type="term" value="P:Golgi to plasma membrane transport"/>
    <property type="evidence" value="ECO:0007669"/>
    <property type="project" value="TreeGrafter"/>
</dbReference>
<dbReference type="PROSITE" id="PS50800">
    <property type="entry name" value="SAP"/>
    <property type="match status" value="1"/>
</dbReference>
<dbReference type="PROSITE" id="PS50082">
    <property type="entry name" value="WD_REPEATS_2"/>
    <property type="match status" value="1"/>
</dbReference>
<dbReference type="PROSITE" id="PS00678">
    <property type="entry name" value="WD_REPEATS_1"/>
    <property type="match status" value="1"/>
</dbReference>
<dbReference type="Pfam" id="PF08596">
    <property type="entry name" value="Lgl_C"/>
    <property type="match status" value="1"/>
</dbReference>
<keyword evidence="10" id="KW-0677">Repeat</keyword>
<keyword evidence="8" id="KW-0597">Phosphoprotein</keyword>
<dbReference type="InterPro" id="IPR013577">
    <property type="entry name" value="LLGL2"/>
</dbReference>
<dbReference type="InterPro" id="IPR001680">
    <property type="entry name" value="WD40_rpt"/>
</dbReference>
<dbReference type="PRINTS" id="PR00962">
    <property type="entry name" value="LETHAL2GIANT"/>
</dbReference>
<dbReference type="Pfam" id="PF00076">
    <property type="entry name" value="RRM_1"/>
    <property type="match status" value="1"/>
</dbReference>
<dbReference type="PANTHER" id="PTHR10241:SF29">
    <property type="entry name" value="LETHAL(2) GIANT LARVAE PROTEIN"/>
    <property type="match status" value="1"/>
</dbReference>
<evidence type="ECO:0000256" key="12">
    <source>
        <dbReference type="ARBA" id="ARBA00022990"/>
    </source>
</evidence>